<dbReference type="PANTHER" id="PTHR21198">
    <property type="entry name" value="GLUTAMATE RACEMASE"/>
    <property type="match status" value="1"/>
</dbReference>
<dbReference type="InterPro" id="IPR018187">
    <property type="entry name" value="Asp/Glu_racemase_AS_1"/>
</dbReference>
<evidence type="ECO:0000256" key="4">
    <source>
        <dbReference type="ARBA" id="ARBA00022984"/>
    </source>
</evidence>
<dbReference type="HAMAP" id="MF_00258">
    <property type="entry name" value="Glu_racemase"/>
    <property type="match status" value="1"/>
</dbReference>
<dbReference type="InterPro" id="IPR004391">
    <property type="entry name" value="Glu_race"/>
</dbReference>
<dbReference type="EMBL" id="JBJIAA010000015">
    <property type="protein sequence ID" value="MFL0252186.1"/>
    <property type="molecule type" value="Genomic_DNA"/>
</dbReference>
<evidence type="ECO:0000256" key="1">
    <source>
        <dbReference type="ARBA" id="ARBA00001602"/>
    </source>
</evidence>
<dbReference type="InterPro" id="IPR015942">
    <property type="entry name" value="Asp/Glu/hydantoin_racemase"/>
</dbReference>
<dbReference type="RefSeq" id="WP_406788833.1">
    <property type="nucleotide sequence ID" value="NZ_JBJIAA010000015.1"/>
</dbReference>
<evidence type="ECO:0000256" key="7">
    <source>
        <dbReference type="HAMAP-Rule" id="MF_00258"/>
    </source>
</evidence>
<dbReference type="InterPro" id="IPR001920">
    <property type="entry name" value="Asp/Glu_race"/>
</dbReference>
<comment type="similarity">
    <text evidence="7">Belongs to the aspartate/glutamate racemases family.</text>
</comment>
<dbReference type="NCBIfam" id="TIGR00067">
    <property type="entry name" value="glut_race"/>
    <property type="match status" value="1"/>
</dbReference>
<evidence type="ECO:0000313" key="9">
    <source>
        <dbReference type="Proteomes" id="UP001623592"/>
    </source>
</evidence>
<feature type="active site" description="Proton donor/acceptor" evidence="7">
    <location>
        <position position="186"/>
    </location>
</feature>
<evidence type="ECO:0000256" key="3">
    <source>
        <dbReference type="ARBA" id="ARBA00022960"/>
    </source>
</evidence>
<dbReference type="EC" id="5.1.1.3" evidence="2 7"/>
<proteinExistence type="inferred from homology"/>
<feature type="binding site" evidence="7">
    <location>
        <begin position="44"/>
        <end position="45"/>
    </location>
    <ligand>
        <name>substrate</name>
    </ligand>
</feature>
<dbReference type="InterPro" id="IPR033134">
    <property type="entry name" value="Asp/Glu_racemase_AS_2"/>
</dbReference>
<keyword evidence="6 7" id="KW-0961">Cell wall biogenesis/degradation</keyword>
<comment type="function">
    <text evidence="7">Provides the (R)-glutamate required for cell wall biosynthesis.</text>
</comment>
<feature type="binding site" evidence="7">
    <location>
        <begin position="76"/>
        <end position="77"/>
    </location>
    <ligand>
        <name>substrate</name>
    </ligand>
</feature>
<keyword evidence="9" id="KW-1185">Reference proteome</keyword>
<accession>A0ABW8TI17</accession>
<protein>
    <recommendedName>
        <fullName evidence="2 7">Glutamate racemase</fullName>
        <ecNumber evidence="2 7">5.1.1.3</ecNumber>
    </recommendedName>
</protein>
<dbReference type="Proteomes" id="UP001623592">
    <property type="component" value="Unassembled WGS sequence"/>
</dbReference>
<comment type="pathway">
    <text evidence="7">Cell wall biogenesis; peptidoglycan biosynthesis.</text>
</comment>
<evidence type="ECO:0000256" key="2">
    <source>
        <dbReference type="ARBA" id="ARBA00013090"/>
    </source>
</evidence>
<gene>
    <name evidence="7 8" type="primary">murI</name>
    <name evidence="8" type="ORF">ACJDT4_17370</name>
</gene>
<dbReference type="PROSITE" id="PS00923">
    <property type="entry name" value="ASP_GLU_RACEMASE_1"/>
    <property type="match status" value="1"/>
</dbReference>
<feature type="active site" description="Proton donor/acceptor" evidence="7">
    <location>
        <position position="75"/>
    </location>
</feature>
<evidence type="ECO:0000256" key="5">
    <source>
        <dbReference type="ARBA" id="ARBA00023235"/>
    </source>
</evidence>
<organism evidence="8 9">
    <name type="scientific">Clostridium neuense</name>
    <dbReference type="NCBI Taxonomy" id="1728934"/>
    <lineage>
        <taxon>Bacteria</taxon>
        <taxon>Bacillati</taxon>
        <taxon>Bacillota</taxon>
        <taxon>Clostridia</taxon>
        <taxon>Eubacteriales</taxon>
        <taxon>Clostridiaceae</taxon>
        <taxon>Clostridium</taxon>
    </lineage>
</organism>
<keyword evidence="5 7" id="KW-0413">Isomerase</keyword>
<evidence type="ECO:0000313" key="8">
    <source>
        <dbReference type="EMBL" id="MFL0252186.1"/>
    </source>
</evidence>
<keyword evidence="3 7" id="KW-0133">Cell shape</keyword>
<keyword evidence="4 7" id="KW-0573">Peptidoglycan synthesis</keyword>
<comment type="caution">
    <text evidence="8">The sequence shown here is derived from an EMBL/GenBank/DDBJ whole genome shotgun (WGS) entry which is preliminary data.</text>
</comment>
<dbReference type="GO" id="GO:0008881">
    <property type="term" value="F:glutamate racemase activity"/>
    <property type="evidence" value="ECO:0007669"/>
    <property type="project" value="UniProtKB-EC"/>
</dbReference>
<dbReference type="Pfam" id="PF01177">
    <property type="entry name" value="Asp_Glu_race"/>
    <property type="match status" value="1"/>
</dbReference>
<comment type="catalytic activity">
    <reaction evidence="1 7">
        <text>L-glutamate = D-glutamate</text>
        <dbReference type="Rhea" id="RHEA:12813"/>
        <dbReference type="ChEBI" id="CHEBI:29985"/>
        <dbReference type="ChEBI" id="CHEBI:29986"/>
        <dbReference type="EC" id="5.1.1.3"/>
    </reaction>
</comment>
<sequence length="256" mass="28537">MENKYKSIGVFDSGVGGISVLREAVKKLPNEDFIYYGDSKNAPYGEKGVDEIRKLVFQVAETLVSRQVKAIVVACNTATSAAIDKLREKYKNMPVIGIEPALKPAIKLKRGGKIIVMATPVTLKENKFMRLMKQYEDFAEMVPVPCPGLAEIIEQGHFSGPVVNDYIETKLATYKEEKIAAIVLGCTHYPFVKEEISKVVSANIPIIDGSEGTVRQLKRKLQSYNIINDKTEKGKIEIFNSLNEEMVELSYNLLNS</sequence>
<dbReference type="PROSITE" id="PS00924">
    <property type="entry name" value="ASP_GLU_RACEMASE_2"/>
    <property type="match status" value="1"/>
</dbReference>
<evidence type="ECO:0000256" key="6">
    <source>
        <dbReference type="ARBA" id="ARBA00023316"/>
    </source>
</evidence>
<dbReference type="PANTHER" id="PTHR21198:SF3">
    <property type="entry name" value="GLUTAMATE RACEMASE"/>
    <property type="match status" value="1"/>
</dbReference>
<dbReference type="Gene3D" id="3.40.50.1860">
    <property type="match status" value="2"/>
</dbReference>
<reference evidence="8 9" key="1">
    <citation type="submission" date="2024-11" db="EMBL/GenBank/DDBJ databases">
        <authorList>
            <person name="Heng Y.C."/>
            <person name="Lim A.C.H."/>
            <person name="Lee J.K.Y."/>
            <person name="Kittelmann S."/>
        </authorList>
    </citation>
    <scope>NUCLEOTIDE SEQUENCE [LARGE SCALE GENOMIC DNA]</scope>
    <source>
        <strain evidence="8 9">WILCCON 0114</strain>
    </source>
</reference>
<name>A0ABW8TI17_9CLOT</name>
<feature type="binding site" evidence="7">
    <location>
        <begin position="12"/>
        <end position="13"/>
    </location>
    <ligand>
        <name>substrate</name>
    </ligand>
</feature>
<dbReference type="SUPFAM" id="SSF53681">
    <property type="entry name" value="Aspartate/glutamate racemase"/>
    <property type="match status" value="2"/>
</dbReference>
<feature type="binding site" evidence="7">
    <location>
        <begin position="187"/>
        <end position="188"/>
    </location>
    <ligand>
        <name>substrate</name>
    </ligand>
</feature>